<organism evidence="2 3">
    <name type="scientific">Riccia fluitans</name>
    <dbReference type="NCBI Taxonomy" id="41844"/>
    <lineage>
        <taxon>Eukaryota</taxon>
        <taxon>Viridiplantae</taxon>
        <taxon>Streptophyta</taxon>
        <taxon>Embryophyta</taxon>
        <taxon>Marchantiophyta</taxon>
        <taxon>Marchantiopsida</taxon>
        <taxon>Marchantiidae</taxon>
        <taxon>Marchantiales</taxon>
        <taxon>Ricciaceae</taxon>
        <taxon>Riccia</taxon>
    </lineage>
</organism>
<sequence length="410" mass="44553">MKVSLKRTMSKKGVFVANVNWIANDEFILSQPAATQNGLLYSKPRAAPEAGSQLTDNPLFQGINADESMQRYAPPRLSLEESRCKSVARRSSLSLSAKDYEGIWRAVQEDVSKSTNDSKSPLEDFNEFRQKLALLKQDMAAPTAAAGRPGVNSTGSARSVSISPSRPTSPLKRLSVITSRRIASSSGLKPQLGPRQRVPPSVQKIAVTVRAESLFKLPNPASISPAPPHSDHTHHINPPLRGSARHNRRRLNLKSSQVDSPSGAEVLRPDLMSISTEIPKGRELTEGSEVKDASDDNSRRVLEDLEAGDKPNESEKSGEAQVQAQAGVESRGQHSRRWGSLSSTSSEREDTSHSTASTRRLPVPCGGPRQSKTSTQQEQAKKGNASSAKDRKVRCISIPRPVCYSANNLE</sequence>
<dbReference type="Proteomes" id="UP001605036">
    <property type="component" value="Unassembled WGS sequence"/>
</dbReference>
<name>A0ABD1ZAW4_9MARC</name>
<dbReference type="AlphaFoldDB" id="A0ABD1ZAW4"/>
<feature type="region of interest" description="Disordered" evidence="1">
    <location>
        <begin position="142"/>
        <end position="172"/>
    </location>
</feature>
<evidence type="ECO:0000313" key="3">
    <source>
        <dbReference type="Proteomes" id="UP001605036"/>
    </source>
</evidence>
<feature type="compositionally biased region" description="Basic and acidic residues" evidence="1">
    <location>
        <begin position="279"/>
        <end position="318"/>
    </location>
</feature>
<keyword evidence="3" id="KW-1185">Reference proteome</keyword>
<evidence type="ECO:0000313" key="2">
    <source>
        <dbReference type="EMBL" id="KAL2644615.1"/>
    </source>
</evidence>
<comment type="caution">
    <text evidence="2">The sequence shown here is derived from an EMBL/GenBank/DDBJ whole genome shotgun (WGS) entry which is preliminary data.</text>
</comment>
<proteinExistence type="predicted"/>
<feature type="region of interest" description="Disordered" evidence="1">
    <location>
        <begin position="218"/>
        <end position="392"/>
    </location>
</feature>
<accession>A0ABD1ZAW4</accession>
<feature type="compositionally biased region" description="Basic residues" evidence="1">
    <location>
        <begin position="243"/>
        <end position="252"/>
    </location>
</feature>
<protein>
    <submittedName>
        <fullName evidence="2">Uncharacterized protein</fullName>
    </submittedName>
</protein>
<reference evidence="2 3" key="1">
    <citation type="submission" date="2024-09" db="EMBL/GenBank/DDBJ databases">
        <title>Chromosome-scale assembly of Riccia fluitans.</title>
        <authorList>
            <person name="Paukszto L."/>
            <person name="Sawicki J."/>
            <person name="Karawczyk K."/>
            <person name="Piernik-Szablinska J."/>
            <person name="Szczecinska M."/>
            <person name="Mazdziarz M."/>
        </authorList>
    </citation>
    <scope>NUCLEOTIDE SEQUENCE [LARGE SCALE GENOMIC DNA]</scope>
    <source>
        <strain evidence="2">Rf_01</strain>
        <tissue evidence="2">Aerial parts of the thallus</tissue>
    </source>
</reference>
<dbReference type="EMBL" id="JBHFFA010000002">
    <property type="protein sequence ID" value="KAL2644615.1"/>
    <property type="molecule type" value="Genomic_DNA"/>
</dbReference>
<feature type="compositionally biased region" description="Polar residues" evidence="1">
    <location>
        <begin position="151"/>
        <end position="168"/>
    </location>
</feature>
<evidence type="ECO:0000256" key="1">
    <source>
        <dbReference type="SAM" id="MobiDB-lite"/>
    </source>
</evidence>
<gene>
    <name evidence="2" type="ORF">R1flu_012202</name>
</gene>